<dbReference type="InterPro" id="IPR036390">
    <property type="entry name" value="WH_DNA-bd_sf"/>
</dbReference>
<accession>A0A3N9P0U8</accession>
<sequence length="148" mass="16584">MEIAECNGLVAGWLALTHIQSNMAGKLEQALQERHRMSLKEFYMLLFLSDAPGKKLRLQQLESMVGLSQSAMSRLVSRFEAKGCGAMKRHICEEDRRSVYTSLTPIGQEKVDKAYATFQSVLLDALPERELTSLLQQLIEAKGHSVDS</sequence>
<dbReference type="PANTHER" id="PTHR33164:SF99">
    <property type="entry name" value="MARR FAMILY REGULATORY PROTEIN"/>
    <property type="match status" value="1"/>
</dbReference>
<dbReference type="InterPro" id="IPR036388">
    <property type="entry name" value="WH-like_DNA-bd_sf"/>
</dbReference>
<dbReference type="InterPro" id="IPR039422">
    <property type="entry name" value="MarR/SlyA-like"/>
</dbReference>
<name>A0A3N9P0U8_9BACL</name>
<gene>
    <name evidence="3" type="ORF">EH198_19260</name>
</gene>
<evidence type="ECO:0000256" key="1">
    <source>
        <dbReference type="ARBA" id="ARBA00023125"/>
    </source>
</evidence>
<keyword evidence="1" id="KW-0238">DNA-binding</keyword>
<dbReference type="EMBL" id="RQPI01000014">
    <property type="protein sequence ID" value="RQW09319.1"/>
    <property type="molecule type" value="Genomic_DNA"/>
</dbReference>
<protein>
    <submittedName>
        <fullName evidence="3">MarR family transcriptional regulator</fullName>
    </submittedName>
</protein>
<dbReference type="GO" id="GO:0003700">
    <property type="term" value="F:DNA-binding transcription factor activity"/>
    <property type="evidence" value="ECO:0007669"/>
    <property type="project" value="InterPro"/>
</dbReference>
<dbReference type="Proteomes" id="UP000282529">
    <property type="component" value="Unassembled WGS sequence"/>
</dbReference>
<dbReference type="Pfam" id="PF12802">
    <property type="entry name" value="MarR_2"/>
    <property type="match status" value="1"/>
</dbReference>
<dbReference type="SUPFAM" id="SSF46785">
    <property type="entry name" value="Winged helix' DNA-binding domain"/>
    <property type="match status" value="1"/>
</dbReference>
<organism evidence="3 4">
    <name type="scientific">Paenibacillus rhizophilus</name>
    <dbReference type="NCBI Taxonomy" id="1850366"/>
    <lineage>
        <taxon>Bacteria</taxon>
        <taxon>Bacillati</taxon>
        <taxon>Bacillota</taxon>
        <taxon>Bacilli</taxon>
        <taxon>Bacillales</taxon>
        <taxon>Paenibacillaceae</taxon>
        <taxon>Paenibacillus</taxon>
    </lineage>
</organism>
<dbReference type="OrthoDB" id="5195026at2"/>
<dbReference type="GO" id="GO:0003677">
    <property type="term" value="F:DNA binding"/>
    <property type="evidence" value="ECO:0007669"/>
    <property type="project" value="UniProtKB-KW"/>
</dbReference>
<evidence type="ECO:0000259" key="2">
    <source>
        <dbReference type="PROSITE" id="PS50995"/>
    </source>
</evidence>
<feature type="domain" description="HTH marR-type" evidence="2">
    <location>
        <begin position="1"/>
        <end position="143"/>
    </location>
</feature>
<dbReference type="SMART" id="SM00347">
    <property type="entry name" value="HTH_MARR"/>
    <property type="match status" value="1"/>
</dbReference>
<reference evidence="3 4" key="1">
    <citation type="submission" date="2018-11" db="EMBL/GenBank/DDBJ databases">
        <title>Genome sequence of strain 7197.</title>
        <authorList>
            <person name="Gao J."/>
            <person name="Sun J."/>
        </authorList>
    </citation>
    <scope>NUCLEOTIDE SEQUENCE [LARGE SCALE GENOMIC DNA]</scope>
    <source>
        <strain evidence="3 4">7197</strain>
    </source>
</reference>
<evidence type="ECO:0000313" key="3">
    <source>
        <dbReference type="EMBL" id="RQW09319.1"/>
    </source>
</evidence>
<dbReference type="PROSITE" id="PS50995">
    <property type="entry name" value="HTH_MARR_2"/>
    <property type="match status" value="1"/>
</dbReference>
<proteinExistence type="predicted"/>
<dbReference type="Gene3D" id="1.10.10.10">
    <property type="entry name" value="Winged helix-like DNA-binding domain superfamily/Winged helix DNA-binding domain"/>
    <property type="match status" value="1"/>
</dbReference>
<dbReference type="RefSeq" id="WP_124697143.1">
    <property type="nucleotide sequence ID" value="NZ_JBHUFE010000014.1"/>
</dbReference>
<comment type="caution">
    <text evidence="3">The sequence shown here is derived from an EMBL/GenBank/DDBJ whole genome shotgun (WGS) entry which is preliminary data.</text>
</comment>
<dbReference type="GO" id="GO:0006950">
    <property type="term" value="P:response to stress"/>
    <property type="evidence" value="ECO:0007669"/>
    <property type="project" value="TreeGrafter"/>
</dbReference>
<evidence type="ECO:0000313" key="4">
    <source>
        <dbReference type="Proteomes" id="UP000282529"/>
    </source>
</evidence>
<dbReference type="AlphaFoldDB" id="A0A3N9P0U8"/>
<keyword evidence="4" id="KW-1185">Reference proteome</keyword>
<dbReference type="PANTHER" id="PTHR33164">
    <property type="entry name" value="TRANSCRIPTIONAL REGULATOR, MARR FAMILY"/>
    <property type="match status" value="1"/>
</dbReference>
<dbReference type="InterPro" id="IPR000835">
    <property type="entry name" value="HTH_MarR-typ"/>
</dbReference>